<dbReference type="InterPro" id="IPR029903">
    <property type="entry name" value="RmlD-like-bd"/>
</dbReference>
<keyword evidence="9" id="KW-1185">Reference proteome</keyword>
<keyword evidence="6" id="KW-0521">NADP</keyword>
<evidence type="ECO:0000256" key="5">
    <source>
        <dbReference type="ARBA" id="ARBA00048200"/>
    </source>
</evidence>
<comment type="pathway">
    <text evidence="1 6">Carbohydrate biosynthesis; dTDP-L-rhamnose biosynthesis.</text>
</comment>
<comment type="similarity">
    <text evidence="2 6">Belongs to the dTDP-4-dehydrorhamnose reductase family.</text>
</comment>
<feature type="domain" description="RmlD-like substrate binding" evidence="7">
    <location>
        <begin position="4"/>
        <end position="300"/>
    </location>
</feature>
<evidence type="ECO:0000256" key="2">
    <source>
        <dbReference type="ARBA" id="ARBA00010944"/>
    </source>
</evidence>
<dbReference type="Proteomes" id="UP001500567">
    <property type="component" value="Unassembled WGS sequence"/>
</dbReference>
<reference evidence="9" key="1">
    <citation type="journal article" date="2019" name="Int. J. Syst. Evol. Microbiol.">
        <title>The Global Catalogue of Microorganisms (GCM) 10K type strain sequencing project: providing services to taxonomists for standard genome sequencing and annotation.</title>
        <authorList>
            <consortium name="The Broad Institute Genomics Platform"/>
            <consortium name="The Broad Institute Genome Sequencing Center for Infectious Disease"/>
            <person name="Wu L."/>
            <person name="Ma J."/>
        </authorList>
    </citation>
    <scope>NUCLEOTIDE SEQUENCE [LARGE SCALE GENOMIC DNA]</scope>
    <source>
        <strain evidence="9">JCM 17224</strain>
    </source>
</reference>
<sequence length="310" mass="34163">MIKRVLITGSNGLLGQKLVALLHQQAEVEIIATSRGSNKLATLFPAVRFVSLDVTDLQQVQQVLQAEQPTHLIHTAAMTNVDECELNQAACWLQNVTAVENLVAGCAQLAVHLLHVSTDFIFSGEQGPLTEDAAPAPVNFYGQSKLAAEQVVRAGSAQWSIVRTVLVYGTAHEYGRSNIVLWVRDSLRAGKQIQVVDDQFRTPTLAEDLAQGCWLVVKHNAPGIFNISSRELLTPFQMAIQVADYFGLDKTLIVRANSSTFTQPARRPARTGFIIDKARDQLGYQPHTFGEGIELLAHQMQEQQGREQQE</sequence>
<dbReference type="SUPFAM" id="SSF51735">
    <property type="entry name" value="NAD(P)-binding Rossmann-fold domains"/>
    <property type="match status" value="1"/>
</dbReference>
<organism evidence="8 9">
    <name type="scientific">Hymenobacter fastidiosus</name>
    <dbReference type="NCBI Taxonomy" id="486264"/>
    <lineage>
        <taxon>Bacteria</taxon>
        <taxon>Pseudomonadati</taxon>
        <taxon>Bacteroidota</taxon>
        <taxon>Cytophagia</taxon>
        <taxon>Cytophagales</taxon>
        <taxon>Hymenobacteraceae</taxon>
        <taxon>Hymenobacter</taxon>
    </lineage>
</organism>
<dbReference type="PANTHER" id="PTHR10491:SF4">
    <property type="entry name" value="METHIONINE ADENOSYLTRANSFERASE 2 SUBUNIT BETA"/>
    <property type="match status" value="1"/>
</dbReference>
<dbReference type="EC" id="1.1.1.133" evidence="3 6"/>
<dbReference type="InterPro" id="IPR005913">
    <property type="entry name" value="dTDP_dehydrorham_reduct"/>
</dbReference>
<evidence type="ECO:0000256" key="6">
    <source>
        <dbReference type="RuleBase" id="RU364082"/>
    </source>
</evidence>
<proteinExistence type="inferred from homology"/>
<dbReference type="InterPro" id="IPR036291">
    <property type="entry name" value="NAD(P)-bd_dom_sf"/>
</dbReference>
<name>A0ABP7S3C9_9BACT</name>
<dbReference type="PANTHER" id="PTHR10491">
    <property type="entry name" value="DTDP-4-DEHYDRORHAMNOSE REDUCTASE"/>
    <property type="match status" value="1"/>
</dbReference>
<comment type="catalytic activity">
    <reaction evidence="5">
        <text>dTDP-beta-L-rhamnose + NADP(+) = dTDP-4-dehydro-beta-L-rhamnose + NADPH + H(+)</text>
        <dbReference type="Rhea" id="RHEA:21796"/>
        <dbReference type="ChEBI" id="CHEBI:15378"/>
        <dbReference type="ChEBI" id="CHEBI:57510"/>
        <dbReference type="ChEBI" id="CHEBI:57783"/>
        <dbReference type="ChEBI" id="CHEBI:58349"/>
        <dbReference type="ChEBI" id="CHEBI:62830"/>
        <dbReference type="EC" id="1.1.1.133"/>
    </reaction>
</comment>
<dbReference type="Pfam" id="PF04321">
    <property type="entry name" value="RmlD_sub_bind"/>
    <property type="match status" value="1"/>
</dbReference>
<evidence type="ECO:0000313" key="8">
    <source>
        <dbReference type="EMBL" id="GAA4005882.1"/>
    </source>
</evidence>
<evidence type="ECO:0000256" key="4">
    <source>
        <dbReference type="ARBA" id="ARBA00017099"/>
    </source>
</evidence>
<dbReference type="Gene3D" id="3.40.50.720">
    <property type="entry name" value="NAD(P)-binding Rossmann-like Domain"/>
    <property type="match status" value="1"/>
</dbReference>
<evidence type="ECO:0000256" key="3">
    <source>
        <dbReference type="ARBA" id="ARBA00012929"/>
    </source>
</evidence>
<comment type="caution">
    <text evidence="8">The sequence shown here is derived from an EMBL/GenBank/DDBJ whole genome shotgun (WGS) entry which is preliminary data.</text>
</comment>
<evidence type="ECO:0000313" key="9">
    <source>
        <dbReference type="Proteomes" id="UP001500567"/>
    </source>
</evidence>
<protein>
    <recommendedName>
        <fullName evidence="4 6">dTDP-4-dehydrorhamnose reductase</fullName>
        <ecNumber evidence="3 6">1.1.1.133</ecNumber>
    </recommendedName>
</protein>
<gene>
    <name evidence="8" type="primary">rfbD_1</name>
    <name evidence="8" type="ORF">GCM10022408_17050</name>
</gene>
<dbReference type="EMBL" id="BAABDJ010000014">
    <property type="protein sequence ID" value="GAA4005882.1"/>
    <property type="molecule type" value="Genomic_DNA"/>
</dbReference>
<evidence type="ECO:0000259" key="7">
    <source>
        <dbReference type="Pfam" id="PF04321"/>
    </source>
</evidence>
<comment type="function">
    <text evidence="6">Catalyzes the reduction of dTDP-6-deoxy-L-lyxo-4-hexulose to yield dTDP-L-rhamnose.</text>
</comment>
<dbReference type="RefSeq" id="WP_345072357.1">
    <property type="nucleotide sequence ID" value="NZ_BAABDJ010000014.1"/>
</dbReference>
<evidence type="ECO:0000256" key="1">
    <source>
        <dbReference type="ARBA" id="ARBA00004781"/>
    </source>
</evidence>
<keyword evidence="6" id="KW-0560">Oxidoreductase</keyword>
<accession>A0ABP7S3C9</accession>
<dbReference type="CDD" id="cd05254">
    <property type="entry name" value="dTDP_HR_like_SDR_e"/>
    <property type="match status" value="1"/>
</dbReference>